<dbReference type="EMBL" id="JH430359">
    <property type="status" value="NOT_ANNOTATED_CDS"/>
    <property type="molecule type" value="Genomic_DNA"/>
</dbReference>
<dbReference type="PROSITE" id="PS51471">
    <property type="entry name" value="FE2OG_OXY"/>
    <property type="match status" value="1"/>
</dbReference>
<dbReference type="InterPro" id="IPR006620">
    <property type="entry name" value="Pro_4_hyd_alph"/>
</dbReference>
<dbReference type="GO" id="GO:0016705">
    <property type="term" value="F:oxidoreductase activity, acting on paired donors, with incorporation or reduction of molecular oxygen"/>
    <property type="evidence" value="ECO:0007669"/>
    <property type="project" value="InterPro"/>
</dbReference>
<keyword evidence="6" id="KW-0408">Iron</keyword>
<accession>T1IJU6</accession>
<keyword evidence="5" id="KW-0560">Oxidoreductase</keyword>
<dbReference type="GO" id="GO:0051213">
    <property type="term" value="F:dioxygenase activity"/>
    <property type="evidence" value="ECO:0007669"/>
    <property type="project" value="UniProtKB-KW"/>
</dbReference>
<dbReference type="OMA" id="CQAFVDE"/>
<reference evidence="9" key="1">
    <citation type="submission" date="2011-05" db="EMBL/GenBank/DDBJ databases">
        <authorList>
            <person name="Richards S.R."/>
            <person name="Qu J."/>
            <person name="Jiang H."/>
            <person name="Jhangiani S.N."/>
            <person name="Agravi P."/>
            <person name="Goodspeed R."/>
            <person name="Gross S."/>
            <person name="Mandapat C."/>
            <person name="Jackson L."/>
            <person name="Mathew T."/>
            <person name="Pu L."/>
            <person name="Thornton R."/>
            <person name="Saada N."/>
            <person name="Wilczek-Boney K.B."/>
            <person name="Lee S."/>
            <person name="Kovar C."/>
            <person name="Wu Y."/>
            <person name="Scherer S.E."/>
            <person name="Worley K.C."/>
            <person name="Muzny D.M."/>
            <person name="Gibbs R."/>
        </authorList>
    </citation>
    <scope>NUCLEOTIDE SEQUENCE</scope>
    <source>
        <strain evidence="9">Brora</strain>
    </source>
</reference>
<dbReference type="GO" id="GO:0031418">
    <property type="term" value="F:L-ascorbic acid binding"/>
    <property type="evidence" value="ECO:0007669"/>
    <property type="project" value="UniProtKB-KW"/>
</dbReference>
<dbReference type="Pfam" id="PF25238">
    <property type="entry name" value="OGFOD2-like"/>
    <property type="match status" value="1"/>
</dbReference>
<keyword evidence="4" id="KW-0223">Dioxygenase</keyword>
<dbReference type="PANTHER" id="PTHR24014">
    <property type="entry name" value="2-OXOGLUTARATE AND IRON-DEPENDENT OXYGENASE DOMAIN-CONTAINING PROTEIN 2"/>
    <property type="match status" value="1"/>
</dbReference>
<dbReference type="Proteomes" id="UP000014500">
    <property type="component" value="Unassembled WGS sequence"/>
</dbReference>
<dbReference type="GO" id="GO:0005506">
    <property type="term" value="F:iron ion binding"/>
    <property type="evidence" value="ECO:0007669"/>
    <property type="project" value="InterPro"/>
</dbReference>
<protein>
    <recommendedName>
        <fullName evidence="7">Fe2OG dioxygenase domain-containing protein</fullName>
    </recommendedName>
</protein>
<keyword evidence="9" id="KW-1185">Reference proteome</keyword>
<evidence type="ECO:0000313" key="8">
    <source>
        <dbReference type="EnsemblMetazoa" id="SMAR001173-PA"/>
    </source>
</evidence>
<dbReference type="Gene3D" id="2.60.120.620">
    <property type="entry name" value="q2cbj1_9rhob like domain"/>
    <property type="match status" value="1"/>
</dbReference>
<dbReference type="EnsemblMetazoa" id="SMAR001173-RA">
    <property type="protein sequence ID" value="SMAR001173-PA"/>
    <property type="gene ID" value="SMAR001173"/>
</dbReference>
<dbReference type="PhylomeDB" id="T1IJU6"/>
<evidence type="ECO:0000256" key="4">
    <source>
        <dbReference type="ARBA" id="ARBA00022964"/>
    </source>
</evidence>
<dbReference type="STRING" id="126957.T1IJU6"/>
<feature type="domain" description="Fe2OG dioxygenase" evidence="7">
    <location>
        <begin position="172"/>
        <end position="266"/>
    </location>
</feature>
<evidence type="ECO:0000313" key="9">
    <source>
        <dbReference type="Proteomes" id="UP000014500"/>
    </source>
</evidence>
<reference evidence="8" key="2">
    <citation type="submission" date="2015-02" db="UniProtKB">
        <authorList>
            <consortium name="EnsemblMetazoa"/>
        </authorList>
    </citation>
    <scope>IDENTIFICATION</scope>
</reference>
<dbReference type="eggNOG" id="KOG1971">
    <property type="taxonomic scope" value="Eukaryota"/>
</dbReference>
<evidence type="ECO:0000256" key="3">
    <source>
        <dbReference type="ARBA" id="ARBA00022896"/>
    </source>
</evidence>
<name>T1IJU6_STRMM</name>
<dbReference type="InterPro" id="IPR005123">
    <property type="entry name" value="Oxoglu/Fe-dep_dioxygenase_dom"/>
</dbReference>
<evidence type="ECO:0000256" key="1">
    <source>
        <dbReference type="ARBA" id="ARBA00001961"/>
    </source>
</evidence>
<keyword evidence="3" id="KW-0847">Vitamin C</keyword>
<dbReference type="AlphaFoldDB" id="T1IJU6"/>
<proteinExistence type="predicted"/>
<comment type="cofactor">
    <cofactor evidence="1">
        <name>L-ascorbate</name>
        <dbReference type="ChEBI" id="CHEBI:38290"/>
    </cofactor>
</comment>
<dbReference type="SMART" id="SM00702">
    <property type="entry name" value="P4Hc"/>
    <property type="match status" value="1"/>
</dbReference>
<dbReference type="HOGENOM" id="CLU_045835_1_0_1"/>
<evidence type="ECO:0000256" key="5">
    <source>
        <dbReference type="ARBA" id="ARBA00023002"/>
    </source>
</evidence>
<dbReference type="PANTHER" id="PTHR24014:SF4">
    <property type="entry name" value="2-OXOGLUTARATE AND IRON-DEPENDENT OXYGENASE DOMAIN-CONTAINING PROTEIN 2"/>
    <property type="match status" value="1"/>
</dbReference>
<evidence type="ECO:0000256" key="2">
    <source>
        <dbReference type="ARBA" id="ARBA00022723"/>
    </source>
</evidence>
<keyword evidence="2" id="KW-0479">Metal-binding</keyword>
<sequence>MIVLTARGCCTDSQWDEVFQELEKEFARRNSLDENSRIRKETITKQYTPLHRDVYTLQQKFFTQEFLNLVEVCKNSSSFNSRLKSLVRDACPGKLLYYIPVFTAEFCGKLMEELINFEKAPCPKGRPNTMNNYGILINELGMDSFLNNLREEYLAPVCTVLFPDWCGTSGLDSHKAFTVTYKLGEDEDLNYHFDNAEVTLNFCLGQNFSGGQLYFGNMYDMPVDMSLCTTTPNRPLMGILHRGRQRHGALPITSGERYNLIIWMRSSSVRSAMCPMCKRKPVLVRADGFGDGFKQVAMAGSHNQN</sequence>
<organism evidence="8 9">
    <name type="scientific">Strigamia maritima</name>
    <name type="common">European centipede</name>
    <name type="synonym">Geophilus maritimus</name>
    <dbReference type="NCBI Taxonomy" id="126957"/>
    <lineage>
        <taxon>Eukaryota</taxon>
        <taxon>Metazoa</taxon>
        <taxon>Ecdysozoa</taxon>
        <taxon>Arthropoda</taxon>
        <taxon>Myriapoda</taxon>
        <taxon>Chilopoda</taxon>
        <taxon>Pleurostigmophora</taxon>
        <taxon>Geophilomorpha</taxon>
        <taxon>Linotaeniidae</taxon>
        <taxon>Strigamia</taxon>
    </lineage>
</organism>
<evidence type="ECO:0000259" key="7">
    <source>
        <dbReference type="PROSITE" id="PS51471"/>
    </source>
</evidence>
<evidence type="ECO:0000256" key="6">
    <source>
        <dbReference type="ARBA" id="ARBA00023004"/>
    </source>
</evidence>